<dbReference type="GO" id="GO:0003677">
    <property type="term" value="F:DNA binding"/>
    <property type="evidence" value="ECO:0007669"/>
    <property type="project" value="UniProtKB-UniRule"/>
</dbReference>
<dbReference type="PANTHER" id="PTHR30349:SF41">
    <property type="entry name" value="INTEGRASE_RECOMBINASE PROTEIN MJ0367-RELATED"/>
    <property type="match status" value="1"/>
</dbReference>
<evidence type="ECO:0000256" key="3">
    <source>
        <dbReference type="ARBA" id="ARBA00023125"/>
    </source>
</evidence>
<dbReference type="SUPFAM" id="SSF56349">
    <property type="entry name" value="DNA breaking-rejoining enzymes"/>
    <property type="match status" value="1"/>
</dbReference>
<keyword evidence="9" id="KW-1185">Reference proteome</keyword>
<dbReference type="InterPro" id="IPR050090">
    <property type="entry name" value="Tyrosine_recombinase_XerCD"/>
</dbReference>
<evidence type="ECO:0000313" key="9">
    <source>
        <dbReference type="Proteomes" id="UP000064893"/>
    </source>
</evidence>
<evidence type="ECO:0000259" key="6">
    <source>
        <dbReference type="PROSITE" id="PS51898"/>
    </source>
</evidence>
<dbReference type="Pfam" id="PF00589">
    <property type="entry name" value="Phage_integrase"/>
    <property type="match status" value="1"/>
</dbReference>
<evidence type="ECO:0000256" key="4">
    <source>
        <dbReference type="ARBA" id="ARBA00023172"/>
    </source>
</evidence>
<feature type="domain" description="Tyr recombinase" evidence="6">
    <location>
        <begin position="123"/>
        <end position="308"/>
    </location>
</feature>
<dbReference type="Gene3D" id="1.10.443.10">
    <property type="entry name" value="Intergrase catalytic core"/>
    <property type="match status" value="1"/>
</dbReference>
<feature type="domain" description="Core-binding (CB)" evidence="7">
    <location>
        <begin position="13"/>
        <end position="105"/>
    </location>
</feature>
<evidence type="ECO:0000256" key="5">
    <source>
        <dbReference type="PROSITE-ProRule" id="PRU01248"/>
    </source>
</evidence>
<protein>
    <submittedName>
        <fullName evidence="8">Tyrosine recombinase XerD</fullName>
    </submittedName>
</protein>
<keyword evidence="3 5" id="KW-0238">DNA-binding</keyword>
<organism evidence="8 9">
    <name type="scientific">Salinivirga cyanobacteriivorans</name>
    <dbReference type="NCBI Taxonomy" id="1307839"/>
    <lineage>
        <taxon>Bacteria</taxon>
        <taxon>Pseudomonadati</taxon>
        <taxon>Bacteroidota</taxon>
        <taxon>Bacteroidia</taxon>
        <taxon>Bacteroidales</taxon>
        <taxon>Salinivirgaceae</taxon>
        <taxon>Salinivirga</taxon>
    </lineage>
</organism>
<dbReference type="InterPro" id="IPR002104">
    <property type="entry name" value="Integrase_catalytic"/>
</dbReference>
<accession>A0A0S2HUW3</accession>
<dbReference type="OrthoDB" id="9801717at2"/>
<dbReference type="InterPro" id="IPR011010">
    <property type="entry name" value="DNA_brk_join_enz"/>
</dbReference>
<comment type="similarity">
    <text evidence="1">Belongs to the 'phage' integrase family.</text>
</comment>
<dbReference type="KEGG" id="blq:L21SP5_00179"/>
<reference evidence="8 9" key="1">
    <citation type="submission" date="2015-11" db="EMBL/GenBank/DDBJ databases">
        <title>Description and complete genome sequence of a novel strain predominating in hypersaline microbial mats and representing a new family of the Bacteriodetes phylum.</title>
        <authorList>
            <person name="Spring S."/>
            <person name="Bunk B."/>
            <person name="Sproer C."/>
            <person name="Klenk H.-P."/>
        </authorList>
    </citation>
    <scope>NUCLEOTIDE SEQUENCE [LARGE SCALE GENOMIC DNA]</scope>
    <source>
        <strain evidence="8 9">L21-Spi-D4</strain>
    </source>
</reference>
<dbReference type="InterPro" id="IPR010998">
    <property type="entry name" value="Integrase_recombinase_N"/>
</dbReference>
<evidence type="ECO:0000256" key="1">
    <source>
        <dbReference type="ARBA" id="ARBA00008857"/>
    </source>
</evidence>
<evidence type="ECO:0000256" key="2">
    <source>
        <dbReference type="ARBA" id="ARBA00022908"/>
    </source>
</evidence>
<dbReference type="STRING" id="1307839.L21SP5_00179"/>
<dbReference type="PANTHER" id="PTHR30349">
    <property type="entry name" value="PHAGE INTEGRASE-RELATED"/>
    <property type="match status" value="1"/>
</dbReference>
<evidence type="ECO:0000259" key="7">
    <source>
        <dbReference type="PROSITE" id="PS51900"/>
    </source>
</evidence>
<dbReference type="EMBL" id="CP013118">
    <property type="protein sequence ID" value="ALO13859.1"/>
    <property type="molecule type" value="Genomic_DNA"/>
</dbReference>
<name>A0A0S2HUW3_9BACT</name>
<evidence type="ECO:0000313" key="8">
    <source>
        <dbReference type="EMBL" id="ALO13859.1"/>
    </source>
</evidence>
<dbReference type="AlphaFoldDB" id="A0A0S2HUW3"/>
<proteinExistence type="inferred from homology"/>
<keyword evidence="4" id="KW-0233">DNA recombination</keyword>
<dbReference type="PROSITE" id="PS51898">
    <property type="entry name" value="TYR_RECOMBINASE"/>
    <property type="match status" value="1"/>
</dbReference>
<keyword evidence="2" id="KW-0229">DNA integration</keyword>
<sequence>MFQKSVNREIKSKQFVFLSENFRKWLETLNYNPHTVKLGYWNTKEFLSFLEQNQTNHFRNFKTGQIKSYLDYLQHRPNCNRSGSLSAGYINKHITTLRLLSKYLQLTGVANIAIKPELLKTTETATYLTKPEIQALYKAAKDRDNLYRQRDTAMLGIYYGCGLRASEGAALNISDLLFDKNLLYVRQGKGYRQRYIPMGRQVKADLQEYIFHQRNELLNRQKNEALLLSRRGKRWSRQGMYNRLQLLKNQTNDEKLKQKTFGLHILRHSIATHLLQDGMRLENIALFLGHKSIESTQKYTHLVNESAF</sequence>
<dbReference type="InterPro" id="IPR013762">
    <property type="entry name" value="Integrase-like_cat_sf"/>
</dbReference>
<dbReference type="GO" id="GO:0006310">
    <property type="term" value="P:DNA recombination"/>
    <property type="evidence" value="ECO:0007669"/>
    <property type="project" value="UniProtKB-KW"/>
</dbReference>
<dbReference type="PROSITE" id="PS51900">
    <property type="entry name" value="CB"/>
    <property type="match status" value="1"/>
</dbReference>
<dbReference type="InterPro" id="IPR044068">
    <property type="entry name" value="CB"/>
</dbReference>
<dbReference type="Proteomes" id="UP000064893">
    <property type="component" value="Chromosome"/>
</dbReference>
<gene>
    <name evidence="8" type="primary">xerD_8</name>
    <name evidence="8" type="ORF">L21SP5_00179</name>
</gene>
<dbReference type="Gene3D" id="1.10.150.130">
    <property type="match status" value="1"/>
</dbReference>
<dbReference type="GO" id="GO:0015074">
    <property type="term" value="P:DNA integration"/>
    <property type="evidence" value="ECO:0007669"/>
    <property type="project" value="UniProtKB-KW"/>
</dbReference>